<proteinExistence type="predicted"/>
<protein>
    <submittedName>
        <fullName evidence="1">Uncharacterized protein</fullName>
    </submittedName>
</protein>
<name>A0AAE4QN36_9LEPT</name>
<dbReference type="AlphaFoldDB" id="A0AAE4QN36"/>
<comment type="caution">
    <text evidence="1">The sequence shown here is derived from an EMBL/GenBank/DDBJ whole genome shotgun (WGS) entry which is preliminary data.</text>
</comment>
<evidence type="ECO:0000313" key="1">
    <source>
        <dbReference type="EMBL" id="MDV6235841.1"/>
    </source>
</evidence>
<sequence length="152" mass="16287">MSAGVAADGVSLMYTENFGKGDVRASHGWQAQLGALEVNYDNLSGYSASLRAASAMFGDTNLKMTSSLTWSEENGFNGSISYNLLTKEQMAKEAAKNAQKNTQQNQGNLFLNIMDGLGYNLGGREGEPTLWDNIQGAFSGAWHQLTNPAHSG</sequence>
<dbReference type="EMBL" id="NPEF02000011">
    <property type="protein sequence ID" value="MDV6235841.1"/>
    <property type="molecule type" value="Genomic_DNA"/>
</dbReference>
<evidence type="ECO:0000313" key="2">
    <source>
        <dbReference type="Proteomes" id="UP000232122"/>
    </source>
</evidence>
<reference evidence="1 2" key="1">
    <citation type="journal article" date="2018" name="Microb. Genom.">
        <title>Deciphering the unexplored Leptospira diversity from soils uncovers genomic evolution to virulence.</title>
        <authorList>
            <person name="Thibeaux R."/>
            <person name="Iraola G."/>
            <person name="Ferres I."/>
            <person name="Bierque E."/>
            <person name="Girault D."/>
            <person name="Soupe-Gilbert M.E."/>
            <person name="Picardeau M."/>
            <person name="Goarant C."/>
        </authorList>
    </citation>
    <scope>NUCLEOTIDE SEQUENCE [LARGE SCALE GENOMIC DNA]</scope>
    <source>
        <strain evidence="1 2">ATI7-C-A5</strain>
    </source>
</reference>
<dbReference type="Proteomes" id="UP000232122">
    <property type="component" value="Unassembled WGS sequence"/>
</dbReference>
<keyword evidence="2" id="KW-1185">Reference proteome</keyword>
<accession>A0AAE4QN36</accession>
<organism evidence="1 2">
    <name type="scientific">Leptospira ellisii</name>
    <dbReference type="NCBI Taxonomy" id="2023197"/>
    <lineage>
        <taxon>Bacteria</taxon>
        <taxon>Pseudomonadati</taxon>
        <taxon>Spirochaetota</taxon>
        <taxon>Spirochaetia</taxon>
        <taxon>Leptospirales</taxon>
        <taxon>Leptospiraceae</taxon>
        <taxon>Leptospira</taxon>
    </lineage>
</organism>
<dbReference type="RefSeq" id="WP_243399495.1">
    <property type="nucleotide sequence ID" value="NZ_NPEF02000011.1"/>
</dbReference>
<gene>
    <name evidence="1" type="ORF">CH379_009405</name>
</gene>